<protein>
    <submittedName>
        <fullName evidence="1">Uncharacterized protein</fullName>
    </submittedName>
</protein>
<proteinExistence type="predicted"/>
<evidence type="ECO:0000313" key="1">
    <source>
        <dbReference type="EMBL" id="JAD86806.1"/>
    </source>
</evidence>
<accession>A0A0A9DG34</accession>
<organism evidence="1">
    <name type="scientific">Arundo donax</name>
    <name type="common">Giant reed</name>
    <name type="synonym">Donax arundinaceus</name>
    <dbReference type="NCBI Taxonomy" id="35708"/>
    <lineage>
        <taxon>Eukaryota</taxon>
        <taxon>Viridiplantae</taxon>
        <taxon>Streptophyta</taxon>
        <taxon>Embryophyta</taxon>
        <taxon>Tracheophyta</taxon>
        <taxon>Spermatophyta</taxon>
        <taxon>Magnoliopsida</taxon>
        <taxon>Liliopsida</taxon>
        <taxon>Poales</taxon>
        <taxon>Poaceae</taxon>
        <taxon>PACMAD clade</taxon>
        <taxon>Arundinoideae</taxon>
        <taxon>Arundineae</taxon>
        <taxon>Arundo</taxon>
    </lineage>
</organism>
<dbReference type="AlphaFoldDB" id="A0A0A9DG34"/>
<dbReference type="EMBL" id="GBRH01211089">
    <property type="protein sequence ID" value="JAD86806.1"/>
    <property type="molecule type" value="Transcribed_RNA"/>
</dbReference>
<name>A0A0A9DG34_ARUDO</name>
<reference evidence="1" key="1">
    <citation type="submission" date="2014-09" db="EMBL/GenBank/DDBJ databases">
        <authorList>
            <person name="Magalhaes I.L.F."/>
            <person name="Oliveira U."/>
            <person name="Santos F.R."/>
            <person name="Vidigal T.H.D.A."/>
            <person name="Brescovit A.D."/>
            <person name="Santos A.J."/>
        </authorList>
    </citation>
    <scope>NUCLEOTIDE SEQUENCE</scope>
    <source>
        <tissue evidence="1">Shoot tissue taken approximately 20 cm above the soil surface</tissue>
    </source>
</reference>
<sequence length="43" mass="4836">MVMPCVFQNTISFISPHSVHYCSKHHLTIVMPSLAQCCCKSIL</sequence>
<reference evidence="1" key="2">
    <citation type="journal article" date="2015" name="Data Brief">
        <title>Shoot transcriptome of the giant reed, Arundo donax.</title>
        <authorList>
            <person name="Barrero R.A."/>
            <person name="Guerrero F.D."/>
            <person name="Moolhuijzen P."/>
            <person name="Goolsby J.A."/>
            <person name="Tidwell J."/>
            <person name="Bellgard S.E."/>
            <person name="Bellgard M.I."/>
        </authorList>
    </citation>
    <scope>NUCLEOTIDE SEQUENCE</scope>
    <source>
        <tissue evidence="1">Shoot tissue taken approximately 20 cm above the soil surface</tissue>
    </source>
</reference>